<dbReference type="Proteomes" id="UP001604277">
    <property type="component" value="Unassembled WGS sequence"/>
</dbReference>
<proteinExistence type="predicted"/>
<evidence type="ECO:0000313" key="3">
    <source>
        <dbReference type="Proteomes" id="UP001604277"/>
    </source>
</evidence>
<keyword evidence="3" id="KW-1185">Reference proteome</keyword>
<reference evidence="3" key="1">
    <citation type="submission" date="2024-07" db="EMBL/GenBank/DDBJ databases">
        <title>Two chromosome-level genome assemblies of Korean endemic species Abeliophyllum distichum and Forsythia ovata (Oleaceae).</title>
        <authorList>
            <person name="Jang H."/>
        </authorList>
    </citation>
    <scope>NUCLEOTIDE SEQUENCE [LARGE SCALE GENOMIC DNA]</scope>
</reference>
<feature type="compositionally biased region" description="Basic and acidic residues" evidence="1">
    <location>
        <begin position="130"/>
        <end position="140"/>
    </location>
</feature>
<evidence type="ECO:0000256" key="1">
    <source>
        <dbReference type="SAM" id="MobiDB-lite"/>
    </source>
</evidence>
<comment type="caution">
    <text evidence="2">The sequence shown here is derived from an EMBL/GenBank/DDBJ whole genome shotgun (WGS) entry which is preliminary data.</text>
</comment>
<dbReference type="EMBL" id="JBFOLJ010000001">
    <property type="protein sequence ID" value="KAL2558312.1"/>
    <property type="molecule type" value="Genomic_DNA"/>
</dbReference>
<protein>
    <submittedName>
        <fullName evidence="2">Uncharacterized protein</fullName>
    </submittedName>
</protein>
<sequence length="171" mass="19260">MPPFNQHNINPISPQSPSSTYTTSMSNKGATTSSGKGKHHSIKIMPPFNQHNINPISPHLQHRLPVCQTKGQQHHRVRGMDNNHRTRIHLPLLSLISKIKAIFRQVRYIPNGQVRQNTVLLVRKWQRATPDEWQRGKPENGSKANQKMAASNSAKMGAAKTRTRARTSDAN</sequence>
<feature type="compositionally biased region" description="Polar residues" evidence="1">
    <location>
        <begin position="142"/>
        <end position="154"/>
    </location>
</feature>
<organism evidence="2 3">
    <name type="scientific">Forsythia ovata</name>
    <dbReference type="NCBI Taxonomy" id="205694"/>
    <lineage>
        <taxon>Eukaryota</taxon>
        <taxon>Viridiplantae</taxon>
        <taxon>Streptophyta</taxon>
        <taxon>Embryophyta</taxon>
        <taxon>Tracheophyta</taxon>
        <taxon>Spermatophyta</taxon>
        <taxon>Magnoliopsida</taxon>
        <taxon>eudicotyledons</taxon>
        <taxon>Gunneridae</taxon>
        <taxon>Pentapetalae</taxon>
        <taxon>asterids</taxon>
        <taxon>lamiids</taxon>
        <taxon>Lamiales</taxon>
        <taxon>Oleaceae</taxon>
        <taxon>Forsythieae</taxon>
        <taxon>Forsythia</taxon>
    </lineage>
</organism>
<feature type="region of interest" description="Disordered" evidence="1">
    <location>
        <begin position="1"/>
        <end position="42"/>
    </location>
</feature>
<feature type="compositionally biased region" description="Low complexity" evidence="1">
    <location>
        <begin position="8"/>
        <end position="26"/>
    </location>
</feature>
<evidence type="ECO:0000313" key="2">
    <source>
        <dbReference type="EMBL" id="KAL2558312.1"/>
    </source>
</evidence>
<feature type="region of interest" description="Disordered" evidence="1">
    <location>
        <begin position="130"/>
        <end position="171"/>
    </location>
</feature>
<dbReference type="AlphaFoldDB" id="A0ABD1X8L7"/>
<gene>
    <name evidence="2" type="ORF">Fot_03051</name>
</gene>
<name>A0ABD1X8L7_9LAMI</name>
<accession>A0ABD1X8L7</accession>